<dbReference type="PANTHER" id="PTHR30492">
    <property type="entry name" value="METHYLGLYOXAL SYNTHASE"/>
    <property type="match status" value="1"/>
</dbReference>
<dbReference type="Pfam" id="PF02142">
    <property type="entry name" value="MGS"/>
    <property type="match status" value="1"/>
</dbReference>
<comment type="catalytic activity">
    <reaction evidence="2">
        <text>dihydroxyacetone phosphate = methylglyoxal + phosphate</text>
        <dbReference type="Rhea" id="RHEA:17937"/>
        <dbReference type="ChEBI" id="CHEBI:17158"/>
        <dbReference type="ChEBI" id="CHEBI:43474"/>
        <dbReference type="ChEBI" id="CHEBI:57642"/>
        <dbReference type="EC" id="4.2.3.3"/>
    </reaction>
</comment>
<dbReference type="GO" id="GO:0008929">
    <property type="term" value="F:methylglyoxal synthase activity"/>
    <property type="evidence" value="ECO:0007669"/>
    <property type="project" value="UniProtKB-UniRule"/>
</dbReference>
<comment type="function">
    <text evidence="2">Catalyzes the formation of methylglyoxal from dihydroxyacetone phosphate.</text>
</comment>
<dbReference type="GO" id="GO:0019242">
    <property type="term" value="P:methylglyoxal biosynthetic process"/>
    <property type="evidence" value="ECO:0007669"/>
    <property type="project" value="UniProtKB-UniRule"/>
</dbReference>
<dbReference type="InterPro" id="IPR011607">
    <property type="entry name" value="MGS-like_dom"/>
</dbReference>
<evidence type="ECO:0000313" key="6">
    <source>
        <dbReference type="Proteomes" id="UP000029994"/>
    </source>
</evidence>
<feature type="domain" description="MGS-like" evidence="4">
    <location>
        <begin position="6"/>
        <end position="151"/>
    </location>
</feature>
<feature type="binding site" evidence="2">
    <location>
        <position position="23"/>
    </location>
    <ligand>
        <name>substrate</name>
    </ligand>
</feature>
<dbReference type="InterPro" id="IPR004363">
    <property type="entry name" value="Methylgl_synth"/>
</dbReference>
<dbReference type="PANTHER" id="PTHR30492:SF0">
    <property type="entry name" value="METHYLGLYOXAL SYNTHASE"/>
    <property type="match status" value="1"/>
</dbReference>
<sequence length="151" mass="16855">MKKITRTLPSKKRIALVAHDGMKHDLLIWVQRNLSALQNHQLVATSTTAQYLSMNTPLHLERLSSGPMGGDQQIGARITEGEIDVLVFFWDPLDAHPHQFDVIALLRLATVWNIPVATNPSSADLLFGNHQLGEVMPITIPDTPTCVYQQR</sequence>
<dbReference type="PIRSF" id="PIRSF006614">
    <property type="entry name" value="Methylglyox_syn"/>
    <property type="match status" value="1"/>
</dbReference>
<dbReference type="Gene3D" id="3.40.50.1380">
    <property type="entry name" value="Methylglyoxal synthase-like domain"/>
    <property type="match status" value="1"/>
</dbReference>
<dbReference type="eggNOG" id="COG1803">
    <property type="taxonomic scope" value="Bacteria"/>
</dbReference>
<keyword evidence="6" id="KW-1185">Reference proteome</keyword>
<reference evidence="5 6" key="1">
    <citation type="submission" date="2014-04" db="EMBL/GenBank/DDBJ databases">
        <title>Genome sequencing of Vibrio navarrensis strains.</title>
        <authorList>
            <person name="Gladney L.M."/>
            <person name="Katz L.S."/>
            <person name="Marino-Ramirez L."/>
            <person name="Jordan I.K."/>
        </authorList>
    </citation>
    <scope>NUCLEOTIDE SEQUENCE [LARGE SCALE GENOMIC DNA]</scope>
    <source>
        <strain evidence="5 6">ATCC 51183</strain>
    </source>
</reference>
<evidence type="ECO:0000256" key="3">
    <source>
        <dbReference type="PIRSR" id="PIRSR006614-1"/>
    </source>
</evidence>
<dbReference type="NCBIfam" id="TIGR00160">
    <property type="entry name" value="MGSA"/>
    <property type="match status" value="1"/>
</dbReference>
<dbReference type="CDD" id="cd01422">
    <property type="entry name" value="MGS"/>
    <property type="match status" value="1"/>
</dbReference>
<dbReference type="HAMAP" id="MF_00549">
    <property type="entry name" value="Methylglyoxal_synth"/>
    <property type="match status" value="1"/>
</dbReference>
<proteinExistence type="inferred from homology"/>
<comment type="caution">
    <text evidence="5">The sequence shown here is derived from an EMBL/GenBank/DDBJ whole genome shotgun (WGS) entry which is preliminary data.</text>
</comment>
<comment type="similarity">
    <text evidence="1 2">Belongs to the methylglyoxal synthase family.</text>
</comment>
<dbReference type="InterPro" id="IPR018148">
    <property type="entry name" value="Methylglyoxal_synth_AS"/>
</dbReference>
<dbReference type="InterPro" id="IPR036914">
    <property type="entry name" value="MGS-like_dom_sf"/>
</dbReference>
<dbReference type="GeneID" id="43683682"/>
<feature type="binding site" evidence="2">
    <location>
        <position position="98"/>
    </location>
    <ligand>
        <name>substrate</name>
    </ligand>
</feature>
<feature type="active site" description="Proton donor/acceptor" evidence="2 3">
    <location>
        <position position="71"/>
    </location>
</feature>
<feature type="binding site" evidence="2">
    <location>
        <begin position="65"/>
        <end position="66"/>
    </location>
    <ligand>
        <name>substrate</name>
    </ligand>
</feature>
<comment type="caution">
    <text evidence="2">Lacks conserved residue(s) required for the propagation of feature annotation.</text>
</comment>
<evidence type="ECO:0000259" key="4">
    <source>
        <dbReference type="PROSITE" id="PS51855"/>
    </source>
</evidence>
<dbReference type="EMBL" id="JMCG01000001">
    <property type="protein sequence ID" value="KGK11790.1"/>
    <property type="molecule type" value="Genomic_DNA"/>
</dbReference>
<evidence type="ECO:0000256" key="1">
    <source>
        <dbReference type="ARBA" id="ARBA00006287"/>
    </source>
</evidence>
<evidence type="ECO:0000313" key="5">
    <source>
        <dbReference type="EMBL" id="KGK11790.1"/>
    </source>
</evidence>
<dbReference type="SMART" id="SM00851">
    <property type="entry name" value="MGS"/>
    <property type="match status" value="1"/>
</dbReference>
<organism evidence="5 6">
    <name type="scientific">Vibrio navarrensis</name>
    <dbReference type="NCBI Taxonomy" id="29495"/>
    <lineage>
        <taxon>Bacteria</taxon>
        <taxon>Pseudomonadati</taxon>
        <taxon>Pseudomonadota</taxon>
        <taxon>Gammaproteobacteria</taxon>
        <taxon>Vibrionales</taxon>
        <taxon>Vibrionaceae</taxon>
        <taxon>Vibrio</taxon>
    </lineage>
</organism>
<dbReference type="PROSITE" id="PS01335">
    <property type="entry name" value="METHYLGLYOXAL_SYNTH"/>
    <property type="match status" value="1"/>
</dbReference>
<dbReference type="GO" id="GO:0005829">
    <property type="term" value="C:cytosol"/>
    <property type="evidence" value="ECO:0007669"/>
    <property type="project" value="TreeGrafter"/>
</dbReference>
<dbReference type="AlphaFoldDB" id="A0A099MDF0"/>
<feature type="binding site" evidence="2">
    <location>
        <position position="19"/>
    </location>
    <ligand>
        <name>substrate</name>
    </ligand>
</feature>
<protein>
    <recommendedName>
        <fullName evidence="2">Methylglyoxal synthase</fullName>
        <shortName evidence="2">MGS</shortName>
        <ecNumber evidence="2">4.2.3.3</ecNumber>
    </recommendedName>
</protein>
<dbReference type="STRING" id="29495.EA26_10925"/>
<gene>
    <name evidence="2" type="primary">mgsA</name>
    <name evidence="5" type="ORF">EA26_10925</name>
</gene>
<dbReference type="PROSITE" id="PS51855">
    <property type="entry name" value="MGS"/>
    <property type="match status" value="1"/>
</dbReference>
<dbReference type="EC" id="4.2.3.3" evidence="2"/>
<name>A0A099MDF0_9VIBR</name>
<dbReference type="SUPFAM" id="SSF52335">
    <property type="entry name" value="Methylglyoxal synthase-like"/>
    <property type="match status" value="1"/>
</dbReference>
<dbReference type="RefSeq" id="WP_039427362.1">
    <property type="nucleotide sequence ID" value="NZ_CP061844.1"/>
</dbReference>
<keyword evidence="2" id="KW-0456">Lyase</keyword>
<dbReference type="Proteomes" id="UP000029994">
    <property type="component" value="Unassembled WGS sequence"/>
</dbReference>
<dbReference type="NCBIfam" id="NF003559">
    <property type="entry name" value="PRK05234.1"/>
    <property type="match status" value="1"/>
</dbReference>
<evidence type="ECO:0000256" key="2">
    <source>
        <dbReference type="HAMAP-Rule" id="MF_00549"/>
    </source>
</evidence>
<accession>A0A099MDF0</accession>